<dbReference type="AlphaFoldDB" id="A0A7S4N7G1"/>
<reference evidence="3" key="1">
    <citation type="submission" date="2021-01" db="EMBL/GenBank/DDBJ databases">
        <authorList>
            <person name="Corre E."/>
            <person name="Pelletier E."/>
            <person name="Niang G."/>
            <person name="Scheremetjew M."/>
            <person name="Finn R."/>
            <person name="Kale V."/>
            <person name="Holt S."/>
            <person name="Cochrane G."/>
            <person name="Meng A."/>
            <person name="Brown T."/>
            <person name="Cohen L."/>
        </authorList>
    </citation>
    <scope>NUCLEOTIDE SEQUENCE</scope>
    <source>
        <strain evidence="3">SoJaBio B1-5/56/2</strain>
    </source>
</reference>
<sequence>MNADYMDFMNVASAVREKTVNALNSVEDLEGFAKHIGVMDWQGAGRGREEGRVSSLLDMEMVEQHCPSKQEKSRGFRKSQQPKRGPRTQMNMGHRATSPSPVLARMGGLGNSQQRSTGDLLGGGGGLAGSMGGGGETKSFDASLLSDNVNLDIFVQIANSSTHVTVPRSVLVKEAIELTMKGLKKKVTKKAKKIEPQHFFNKSTGIWLDDHRAVWTYLLKENEKMELKSKPNQMNNRKIEVQIKLESGTKTATLDYVPETTVRGVIQLIEKPNKSIVKDIHLYGLILGSEGSGSQIWLDESRTLTSYGVSNSNNKLVFALRSSVIGGNVTKKRAILLRVQTEMGTKTMQFDENNKAHDVISRICIRMSLDPDQHCLYLTEQNKYMADELPISCYAVTPTQSLVLRKKGYGWLPDKPNVEMLGQNLDKITFRCLSVPSSAPPSFSKWGVEEVCEWLREIGMEDNVVECFEKGNMDGGKLGDATSGSLKDLGIAPLGTRKEIVRQMLKMK</sequence>
<dbReference type="PROSITE" id="PS50105">
    <property type="entry name" value="SAM_DOMAIN"/>
    <property type="match status" value="1"/>
</dbReference>
<proteinExistence type="predicted"/>
<feature type="domain" description="SAM" evidence="2">
    <location>
        <begin position="446"/>
        <end position="508"/>
    </location>
</feature>
<evidence type="ECO:0000259" key="2">
    <source>
        <dbReference type="PROSITE" id="PS50105"/>
    </source>
</evidence>
<evidence type="ECO:0000256" key="1">
    <source>
        <dbReference type="SAM" id="MobiDB-lite"/>
    </source>
</evidence>
<dbReference type="SUPFAM" id="SSF47769">
    <property type="entry name" value="SAM/Pointed domain"/>
    <property type="match status" value="1"/>
</dbReference>
<feature type="compositionally biased region" description="Basic and acidic residues" evidence="1">
    <location>
        <begin position="65"/>
        <end position="74"/>
    </location>
</feature>
<dbReference type="EMBL" id="HBKR01002574">
    <property type="protein sequence ID" value="CAE2270883.1"/>
    <property type="molecule type" value="Transcribed_RNA"/>
</dbReference>
<feature type="compositionally biased region" description="Basic residues" evidence="1">
    <location>
        <begin position="75"/>
        <end position="86"/>
    </location>
</feature>
<gene>
    <name evidence="3" type="ORF">NAES01612_LOCUS1688</name>
</gene>
<feature type="region of interest" description="Disordered" evidence="1">
    <location>
        <begin position="65"/>
        <end position="96"/>
    </location>
</feature>
<organism evidence="3">
    <name type="scientific">Paramoeba aestuarina</name>
    <dbReference type="NCBI Taxonomy" id="180227"/>
    <lineage>
        <taxon>Eukaryota</taxon>
        <taxon>Amoebozoa</taxon>
        <taxon>Discosea</taxon>
        <taxon>Flabellinia</taxon>
        <taxon>Dactylopodida</taxon>
        <taxon>Paramoebidae</taxon>
        <taxon>Paramoeba</taxon>
    </lineage>
</organism>
<dbReference type="InterPro" id="IPR001660">
    <property type="entry name" value="SAM"/>
</dbReference>
<evidence type="ECO:0000313" key="3">
    <source>
        <dbReference type="EMBL" id="CAE2270883.1"/>
    </source>
</evidence>
<dbReference type="Pfam" id="PF00536">
    <property type="entry name" value="SAM_1"/>
    <property type="match status" value="1"/>
</dbReference>
<accession>A0A7S4N7G1</accession>
<dbReference type="Gene3D" id="1.10.150.50">
    <property type="entry name" value="Transcription Factor, Ets-1"/>
    <property type="match status" value="1"/>
</dbReference>
<name>A0A7S4N7G1_9EUKA</name>
<dbReference type="Gene3D" id="3.10.20.90">
    <property type="entry name" value="Phosphatidylinositol 3-kinase Catalytic Subunit, Chain A, domain 1"/>
    <property type="match status" value="1"/>
</dbReference>
<dbReference type="SMART" id="SM00454">
    <property type="entry name" value="SAM"/>
    <property type="match status" value="1"/>
</dbReference>
<protein>
    <recommendedName>
        <fullName evidence="2">SAM domain-containing protein</fullName>
    </recommendedName>
</protein>
<dbReference type="InterPro" id="IPR013761">
    <property type="entry name" value="SAM/pointed_sf"/>
</dbReference>